<gene>
    <name evidence="1" type="ORF">OUC_0042</name>
</gene>
<dbReference type="PATRIC" id="fig|1145110.4.peg.41"/>
<sequence>MRYPISSEMKEILGFLFEFSNMETSMKKPYRNRQTLWKKFRSLNKLIKMLLRILKK</sequence>
<dbReference type="AlphaFoldDB" id="K2K551"/>
<reference evidence="1 2" key="1">
    <citation type="submission" date="2012-08" db="EMBL/GenBank/DDBJ databases">
        <title>Comparative Sequence Analysis of H. pylori isolates.</title>
        <authorList>
            <person name="Blanchard T.G."/>
            <person name="Czinn S.J."/>
            <person name="McCracken C.M."/>
            <person name="Abolude K.A."/>
            <person name="Shefchek K.S."/>
            <person name="Maroo A.M."/>
            <person name="Santana-Cruz I.S."/>
            <person name="Tallon L.J."/>
            <person name="Ficke F.W.F."/>
        </authorList>
    </citation>
    <scope>NUCLEOTIDE SEQUENCE [LARGE SCALE GENOMIC DNA]</scope>
    <source>
        <strain evidence="1 2">R018c</strain>
    </source>
</reference>
<comment type="caution">
    <text evidence="1">The sequence shown here is derived from an EMBL/GenBank/DDBJ whole genome shotgun (WGS) entry which is preliminary data.</text>
</comment>
<accession>K2K551</accession>
<protein>
    <submittedName>
        <fullName evidence="1">Uncharacterized protein</fullName>
    </submittedName>
</protein>
<dbReference type="EMBL" id="AMOQ01000001">
    <property type="protein sequence ID" value="EKE81682.1"/>
    <property type="molecule type" value="Genomic_DNA"/>
</dbReference>
<organism evidence="1 2">
    <name type="scientific">Helicobacter pylori R018c</name>
    <dbReference type="NCBI Taxonomy" id="1145110"/>
    <lineage>
        <taxon>Bacteria</taxon>
        <taxon>Pseudomonadati</taxon>
        <taxon>Campylobacterota</taxon>
        <taxon>Epsilonproteobacteria</taxon>
        <taxon>Campylobacterales</taxon>
        <taxon>Helicobacteraceae</taxon>
        <taxon>Helicobacter</taxon>
    </lineage>
</organism>
<evidence type="ECO:0000313" key="2">
    <source>
        <dbReference type="Proteomes" id="UP000002808"/>
    </source>
</evidence>
<name>K2K551_HELPX</name>
<evidence type="ECO:0000313" key="1">
    <source>
        <dbReference type="EMBL" id="EKE81682.1"/>
    </source>
</evidence>
<proteinExistence type="predicted"/>
<dbReference type="Proteomes" id="UP000002808">
    <property type="component" value="Unassembled WGS sequence"/>
</dbReference>